<feature type="domain" description="HTH tetR-type" evidence="6">
    <location>
        <begin position="18"/>
        <end position="78"/>
    </location>
</feature>
<gene>
    <name evidence="7" type="ORF">KDL01_31275</name>
</gene>
<dbReference type="Gene3D" id="1.10.357.10">
    <property type="entry name" value="Tetracycline Repressor, domain 2"/>
    <property type="match status" value="1"/>
</dbReference>
<keyword evidence="2 4" id="KW-0238">DNA-binding</keyword>
<keyword evidence="8" id="KW-1185">Reference proteome</keyword>
<dbReference type="Pfam" id="PF00440">
    <property type="entry name" value="TetR_N"/>
    <property type="match status" value="1"/>
</dbReference>
<evidence type="ECO:0000259" key="6">
    <source>
        <dbReference type="PROSITE" id="PS50977"/>
    </source>
</evidence>
<feature type="DNA-binding region" description="H-T-H motif" evidence="4">
    <location>
        <begin position="41"/>
        <end position="60"/>
    </location>
</feature>
<feature type="region of interest" description="Disordered" evidence="5">
    <location>
        <begin position="1"/>
        <end position="20"/>
    </location>
</feature>
<dbReference type="PRINTS" id="PR00455">
    <property type="entry name" value="HTHTETR"/>
</dbReference>
<dbReference type="Gene3D" id="1.10.10.60">
    <property type="entry name" value="Homeodomain-like"/>
    <property type="match status" value="1"/>
</dbReference>
<dbReference type="PANTHER" id="PTHR30055">
    <property type="entry name" value="HTH-TYPE TRANSCRIPTIONAL REGULATOR RUTR"/>
    <property type="match status" value="1"/>
</dbReference>
<evidence type="ECO:0000256" key="1">
    <source>
        <dbReference type="ARBA" id="ARBA00023015"/>
    </source>
</evidence>
<evidence type="ECO:0000256" key="3">
    <source>
        <dbReference type="ARBA" id="ARBA00023163"/>
    </source>
</evidence>
<keyword evidence="3" id="KW-0804">Transcription</keyword>
<comment type="caution">
    <text evidence="7">The sequence shown here is derived from an EMBL/GenBank/DDBJ whole genome shotgun (WGS) entry which is preliminary data.</text>
</comment>
<evidence type="ECO:0000256" key="5">
    <source>
        <dbReference type="SAM" id="MobiDB-lite"/>
    </source>
</evidence>
<accession>A0A941EWP8</accession>
<evidence type="ECO:0000256" key="4">
    <source>
        <dbReference type="PROSITE-ProRule" id="PRU00335"/>
    </source>
</evidence>
<evidence type="ECO:0000313" key="7">
    <source>
        <dbReference type="EMBL" id="MBR7837798.1"/>
    </source>
</evidence>
<dbReference type="SUPFAM" id="SSF46689">
    <property type="entry name" value="Homeodomain-like"/>
    <property type="match status" value="1"/>
</dbReference>
<name>A0A941EWP8_9ACTN</name>
<reference evidence="7" key="1">
    <citation type="submission" date="2021-04" db="EMBL/GenBank/DDBJ databases">
        <title>Genome based classification of Actinospica acidithermotolerans sp. nov., an actinobacterium isolated from an Indonesian hot spring.</title>
        <authorList>
            <person name="Kusuma A.B."/>
            <person name="Putra K.E."/>
            <person name="Nafisah S."/>
            <person name="Loh J."/>
            <person name="Nouioui I."/>
            <person name="Goodfellow M."/>
        </authorList>
    </citation>
    <scope>NUCLEOTIDE SEQUENCE</scope>
    <source>
        <strain evidence="7">CSCA 57</strain>
    </source>
</reference>
<evidence type="ECO:0000256" key="2">
    <source>
        <dbReference type="ARBA" id="ARBA00023125"/>
    </source>
</evidence>
<dbReference type="PANTHER" id="PTHR30055:SF234">
    <property type="entry name" value="HTH-TYPE TRANSCRIPTIONAL REGULATOR BETI"/>
    <property type="match status" value="1"/>
</dbReference>
<dbReference type="InterPro" id="IPR050109">
    <property type="entry name" value="HTH-type_TetR-like_transc_reg"/>
</dbReference>
<dbReference type="Proteomes" id="UP000675781">
    <property type="component" value="Unassembled WGS sequence"/>
</dbReference>
<protein>
    <submittedName>
        <fullName evidence="7">TetR family transcriptional regulator</fullName>
    </submittedName>
</protein>
<sequence>MTPASRPAGPGLRERKKQQTREEIAAVATGLFIERGFDKVTIAQVAEAANVAKMTVTNYFPAKEDLVFDRAQEMIAGLTDVVAARHVGESVLDAARRFYSEALDRGDPTLGHRGIPFARMVQSSPVLAARERQLHDQRELALADELIRDLDAADDDLAPRIAAAQIIGVVRVLFYEARRRLLAGEQEHELRTSLAQAAQFAFDRLGAELGEYGIRRPSAV</sequence>
<organism evidence="7 8">
    <name type="scientific">Actinospica durhamensis</name>
    <dbReference type="NCBI Taxonomy" id="1508375"/>
    <lineage>
        <taxon>Bacteria</taxon>
        <taxon>Bacillati</taxon>
        <taxon>Actinomycetota</taxon>
        <taxon>Actinomycetes</taxon>
        <taxon>Catenulisporales</taxon>
        <taxon>Actinospicaceae</taxon>
        <taxon>Actinospica</taxon>
    </lineage>
</organism>
<dbReference type="GO" id="GO:0003700">
    <property type="term" value="F:DNA-binding transcription factor activity"/>
    <property type="evidence" value="ECO:0007669"/>
    <property type="project" value="TreeGrafter"/>
</dbReference>
<dbReference type="InterPro" id="IPR001647">
    <property type="entry name" value="HTH_TetR"/>
</dbReference>
<evidence type="ECO:0000313" key="8">
    <source>
        <dbReference type="Proteomes" id="UP000675781"/>
    </source>
</evidence>
<dbReference type="GO" id="GO:0000976">
    <property type="term" value="F:transcription cis-regulatory region binding"/>
    <property type="evidence" value="ECO:0007669"/>
    <property type="project" value="TreeGrafter"/>
</dbReference>
<dbReference type="PROSITE" id="PS50977">
    <property type="entry name" value="HTH_TETR_2"/>
    <property type="match status" value="1"/>
</dbReference>
<keyword evidence="1" id="KW-0805">Transcription regulation</keyword>
<dbReference type="AlphaFoldDB" id="A0A941EWP8"/>
<proteinExistence type="predicted"/>
<dbReference type="EMBL" id="JAGSOG010000231">
    <property type="protein sequence ID" value="MBR7837798.1"/>
    <property type="molecule type" value="Genomic_DNA"/>
</dbReference>
<dbReference type="InterPro" id="IPR009057">
    <property type="entry name" value="Homeodomain-like_sf"/>
</dbReference>